<evidence type="ECO:0000313" key="3">
    <source>
        <dbReference type="EMBL" id="KAK9425571.1"/>
    </source>
</evidence>
<comment type="caution">
    <text evidence="3">The sequence shown here is derived from an EMBL/GenBank/DDBJ whole genome shotgun (WGS) entry which is preliminary data.</text>
</comment>
<dbReference type="SMART" id="SM00220">
    <property type="entry name" value="S_TKc"/>
    <property type="match status" value="1"/>
</dbReference>
<dbReference type="InterPro" id="IPR011009">
    <property type="entry name" value="Kinase-like_dom_sf"/>
</dbReference>
<dbReference type="Gene3D" id="1.10.510.10">
    <property type="entry name" value="Transferase(Phosphotransferase) domain 1"/>
    <property type="match status" value="1"/>
</dbReference>
<feature type="domain" description="Protein kinase" evidence="2">
    <location>
        <begin position="230"/>
        <end position="549"/>
    </location>
</feature>
<organism evidence="3 4">
    <name type="scientific">Seiridium unicorne</name>
    <dbReference type="NCBI Taxonomy" id="138068"/>
    <lineage>
        <taxon>Eukaryota</taxon>
        <taxon>Fungi</taxon>
        <taxon>Dikarya</taxon>
        <taxon>Ascomycota</taxon>
        <taxon>Pezizomycotina</taxon>
        <taxon>Sordariomycetes</taxon>
        <taxon>Xylariomycetidae</taxon>
        <taxon>Amphisphaeriales</taxon>
        <taxon>Sporocadaceae</taxon>
        <taxon>Seiridium</taxon>
    </lineage>
</organism>
<feature type="compositionally biased region" description="Acidic residues" evidence="1">
    <location>
        <begin position="222"/>
        <end position="234"/>
    </location>
</feature>
<evidence type="ECO:0000259" key="2">
    <source>
        <dbReference type="PROSITE" id="PS50011"/>
    </source>
</evidence>
<dbReference type="PROSITE" id="PS50011">
    <property type="entry name" value="PROTEIN_KINASE_DOM"/>
    <property type="match status" value="1"/>
</dbReference>
<name>A0ABR2VFK5_9PEZI</name>
<gene>
    <name evidence="3" type="ORF">SUNI508_02932</name>
</gene>
<protein>
    <recommendedName>
        <fullName evidence="2">Protein kinase domain-containing protein</fullName>
    </recommendedName>
</protein>
<dbReference type="EMBL" id="JARVKF010000013">
    <property type="protein sequence ID" value="KAK9425571.1"/>
    <property type="molecule type" value="Genomic_DNA"/>
</dbReference>
<proteinExistence type="predicted"/>
<dbReference type="Proteomes" id="UP001408356">
    <property type="component" value="Unassembled WGS sequence"/>
</dbReference>
<dbReference type="InterPro" id="IPR000719">
    <property type="entry name" value="Prot_kinase_dom"/>
</dbReference>
<dbReference type="CDD" id="cd00180">
    <property type="entry name" value="PKc"/>
    <property type="match status" value="1"/>
</dbReference>
<dbReference type="PANTHER" id="PTHR24359">
    <property type="entry name" value="SERINE/THREONINE-PROTEIN KINASE SBK1"/>
    <property type="match status" value="1"/>
</dbReference>
<accession>A0ABR2VFK5</accession>
<dbReference type="PANTHER" id="PTHR24359:SF37">
    <property type="entry name" value="PROTEIN KINASE DOMAIN-CONTAINING PROTEIN"/>
    <property type="match status" value="1"/>
</dbReference>
<keyword evidence="4" id="KW-1185">Reference proteome</keyword>
<evidence type="ECO:0000256" key="1">
    <source>
        <dbReference type="SAM" id="MobiDB-lite"/>
    </source>
</evidence>
<reference evidence="3 4" key="1">
    <citation type="journal article" date="2024" name="J. Plant Pathol.">
        <title>Sequence and assembly of the genome of Seiridium unicorne, isolate CBS 538.82, causal agent of cypress canker disease.</title>
        <authorList>
            <person name="Scali E."/>
            <person name="Rocca G.D."/>
            <person name="Danti R."/>
            <person name="Garbelotto M."/>
            <person name="Barberini S."/>
            <person name="Baroncelli R."/>
            <person name="Emiliani G."/>
        </authorList>
    </citation>
    <scope>NUCLEOTIDE SEQUENCE [LARGE SCALE GENOMIC DNA]</scope>
    <source>
        <strain evidence="3 4">BM-138-508</strain>
    </source>
</reference>
<dbReference type="Pfam" id="PF00069">
    <property type="entry name" value="Pkinase"/>
    <property type="match status" value="1"/>
</dbReference>
<sequence>MAVSLQQHGFVECKDRGNEDLCRFLWPNVSQETSDGSATAKELHRRLKNSEIDISSSAGRIDYVPVDKLVEVINQGAMIGLLGTLQSCKDWSHQKKIDLARKICSTRDSGSFRSSRKVVATLIRMKKEEDIPLFIKRGVDDDWLPLAEVPYSGRQSEDPFTLKHRDTDQTCTVLSHWTPQDRRKFLKTSEKYLAPFFVQPSEGVNHYILRKTTILPFEYEDQSNHDEDDQDSDNQENTGGFGEVQRVKIHPSHYRFDERIVTSSGQSFAIKELKTKVRKDFEDEVGPLLRFAHRPEKQLVKLLATYELREGRKVTYYLIFPWADGSVRAHWKKNPKARDPGSIRWMAREAVAVAESLAFLHVNYAAELPSNTREKFGRHGDIKAGNLLVYMPDSEKQIFISDFGLSRFHRQESRSLVQPRATSPSYRPPEFDIPGASLSRKSDMWSLGAFFLEFATWYLEGWGAVHTDFPAAREEIDHQNVTSDIFFRIESGNQAVVRPQVVSWVERLHRNRKCTQYIHDLLDLVMGKMMLADRDRRLDASKLWEELLAMDRKCENERYCNTPCPLSGNLG</sequence>
<feature type="region of interest" description="Disordered" evidence="1">
    <location>
        <begin position="222"/>
        <end position="243"/>
    </location>
</feature>
<dbReference type="SUPFAM" id="SSF56112">
    <property type="entry name" value="Protein kinase-like (PK-like)"/>
    <property type="match status" value="1"/>
</dbReference>
<evidence type="ECO:0000313" key="4">
    <source>
        <dbReference type="Proteomes" id="UP001408356"/>
    </source>
</evidence>